<feature type="compositionally biased region" description="Basic and acidic residues" evidence="1">
    <location>
        <begin position="41"/>
        <end position="72"/>
    </location>
</feature>
<reference evidence="2 3" key="2">
    <citation type="submission" date="2018-11" db="EMBL/GenBank/DDBJ databases">
        <authorList>
            <consortium name="Pathogen Informatics"/>
        </authorList>
    </citation>
    <scope>NUCLEOTIDE SEQUENCE [LARGE SCALE GENOMIC DNA]</scope>
    <source>
        <strain evidence="2 3">NST_G2</strain>
    </source>
</reference>
<accession>A0A183TPW2</accession>
<protein>
    <submittedName>
        <fullName evidence="4">Pleckstrin homology-like domain family B member 2</fullName>
    </submittedName>
</protein>
<feature type="compositionally biased region" description="Polar residues" evidence="1">
    <location>
        <begin position="73"/>
        <end position="87"/>
    </location>
</feature>
<evidence type="ECO:0000313" key="2">
    <source>
        <dbReference type="EMBL" id="VDM04896.1"/>
    </source>
</evidence>
<evidence type="ECO:0000313" key="3">
    <source>
        <dbReference type="Proteomes" id="UP000275846"/>
    </source>
</evidence>
<name>A0A183TPW2_SCHSO</name>
<sequence length="122" mass="13837">MMSDRPKASSKEMSLRVLADKEDKRTLQEQLEELSEATAHQTEDLVGHHSEPTGLEKSKEDCPCSLRSKPDSHYQSQKVSWQVTSDADPQRYHRTASNPPPAITLPMPRDHRRLPSPQLPGR</sequence>
<evidence type="ECO:0000256" key="1">
    <source>
        <dbReference type="SAM" id="MobiDB-lite"/>
    </source>
</evidence>
<feature type="compositionally biased region" description="Basic and acidic residues" evidence="1">
    <location>
        <begin position="1"/>
        <end position="27"/>
    </location>
</feature>
<dbReference type="WBParaSite" id="SSLN_0001920701-mRNA-1">
    <property type="protein sequence ID" value="SSLN_0001920701-mRNA-1"/>
    <property type="gene ID" value="SSLN_0001920701"/>
</dbReference>
<dbReference type="AlphaFoldDB" id="A0A183TPW2"/>
<proteinExistence type="predicted"/>
<dbReference type="Proteomes" id="UP000275846">
    <property type="component" value="Unassembled WGS sequence"/>
</dbReference>
<evidence type="ECO:0000313" key="4">
    <source>
        <dbReference type="WBParaSite" id="SSLN_0001920701-mRNA-1"/>
    </source>
</evidence>
<feature type="region of interest" description="Disordered" evidence="1">
    <location>
        <begin position="1"/>
        <end position="122"/>
    </location>
</feature>
<reference evidence="4" key="1">
    <citation type="submission" date="2016-06" db="UniProtKB">
        <authorList>
            <consortium name="WormBaseParasite"/>
        </authorList>
    </citation>
    <scope>IDENTIFICATION</scope>
</reference>
<dbReference type="EMBL" id="UYSU01044605">
    <property type="protein sequence ID" value="VDM04896.1"/>
    <property type="molecule type" value="Genomic_DNA"/>
</dbReference>
<keyword evidence="3" id="KW-1185">Reference proteome</keyword>
<organism evidence="4">
    <name type="scientific">Schistocephalus solidus</name>
    <name type="common">Tapeworm</name>
    <dbReference type="NCBI Taxonomy" id="70667"/>
    <lineage>
        <taxon>Eukaryota</taxon>
        <taxon>Metazoa</taxon>
        <taxon>Spiralia</taxon>
        <taxon>Lophotrochozoa</taxon>
        <taxon>Platyhelminthes</taxon>
        <taxon>Cestoda</taxon>
        <taxon>Eucestoda</taxon>
        <taxon>Diphyllobothriidea</taxon>
        <taxon>Diphyllobothriidae</taxon>
        <taxon>Schistocephalus</taxon>
    </lineage>
</organism>
<gene>
    <name evidence="2" type="ORF">SSLN_LOCUS18510</name>
</gene>